<evidence type="ECO:0000313" key="2">
    <source>
        <dbReference type="Proteomes" id="UP000821845"/>
    </source>
</evidence>
<dbReference type="EMBL" id="CM023486">
    <property type="protein sequence ID" value="KAH6928671.1"/>
    <property type="molecule type" value="Genomic_DNA"/>
</dbReference>
<comment type="caution">
    <text evidence="1">The sequence shown here is derived from an EMBL/GenBank/DDBJ whole genome shotgun (WGS) entry which is preliminary data.</text>
</comment>
<dbReference type="Proteomes" id="UP000821845">
    <property type="component" value="Chromosome 6"/>
</dbReference>
<organism evidence="1 2">
    <name type="scientific">Hyalomma asiaticum</name>
    <name type="common">Tick</name>
    <dbReference type="NCBI Taxonomy" id="266040"/>
    <lineage>
        <taxon>Eukaryota</taxon>
        <taxon>Metazoa</taxon>
        <taxon>Ecdysozoa</taxon>
        <taxon>Arthropoda</taxon>
        <taxon>Chelicerata</taxon>
        <taxon>Arachnida</taxon>
        <taxon>Acari</taxon>
        <taxon>Parasitiformes</taxon>
        <taxon>Ixodida</taxon>
        <taxon>Ixodoidea</taxon>
        <taxon>Ixodidae</taxon>
        <taxon>Hyalomminae</taxon>
        <taxon>Hyalomma</taxon>
    </lineage>
</organism>
<sequence length="200" mass="22160">MTLTLLRESTRHRLRQLGEHAALYGDGWEQPQTAVQPLYVMESDALFVPLGVAAPPLYTTGAPAPWKLGALGTVVAREITHKVFGFADSREQLTTPEPPCFPNASLAYAFAVQAAYTALNLAFHERDTVIAKQRLRGLERFRDGQLLFLASCFTLCNADGDEAARNEVLCNEAVRNNRGFGKWFLCPQNSPMNPKDKCSF</sequence>
<accession>A0ACB7S3Z8</accession>
<name>A0ACB7S3Z8_HYAAI</name>
<reference evidence="1" key="1">
    <citation type="submission" date="2020-05" db="EMBL/GenBank/DDBJ databases">
        <title>Large-scale comparative analyses of tick genomes elucidate their genetic diversity and vector capacities.</title>
        <authorList>
            <person name="Jia N."/>
            <person name="Wang J."/>
            <person name="Shi W."/>
            <person name="Du L."/>
            <person name="Sun Y."/>
            <person name="Zhan W."/>
            <person name="Jiang J."/>
            <person name="Wang Q."/>
            <person name="Zhang B."/>
            <person name="Ji P."/>
            <person name="Sakyi L.B."/>
            <person name="Cui X."/>
            <person name="Yuan T."/>
            <person name="Jiang B."/>
            <person name="Yang W."/>
            <person name="Lam T.T.-Y."/>
            <person name="Chang Q."/>
            <person name="Ding S."/>
            <person name="Wang X."/>
            <person name="Zhu J."/>
            <person name="Ruan X."/>
            <person name="Zhao L."/>
            <person name="Wei J."/>
            <person name="Que T."/>
            <person name="Du C."/>
            <person name="Cheng J."/>
            <person name="Dai P."/>
            <person name="Han X."/>
            <person name="Huang E."/>
            <person name="Gao Y."/>
            <person name="Liu J."/>
            <person name="Shao H."/>
            <person name="Ye R."/>
            <person name="Li L."/>
            <person name="Wei W."/>
            <person name="Wang X."/>
            <person name="Wang C."/>
            <person name="Yang T."/>
            <person name="Huo Q."/>
            <person name="Li W."/>
            <person name="Guo W."/>
            <person name="Chen H."/>
            <person name="Zhou L."/>
            <person name="Ni X."/>
            <person name="Tian J."/>
            <person name="Zhou Y."/>
            <person name="Sheng Y."/>
            <person name="Liu T."/>
            <person name="Pan Y."/>
            <person name="Xia L."/>
            <person name="Li J."/>
            <person name="Zhao F."/>
            <person name="Cao W."/>
        </authorList>
    </citation>
    <scope>NUCLEOTIDE SEQUENCE</scope>
    <source>
        <strain evidence="1">Hyas-2018</strain>
    </source>
</reference>
<evidence type="ECO:0000313" key="1">
    <source>
        <dbReference type="EMBL" id="KAH6928671.1"/>
    </source>
</evidence>
<keyword evidence="2" id="KW-1185">Reference proteome</keyword>
<gene>
    <name evidence="1" type="ORF">HPB50_018418</name>
</gene>
<proteinExistence type="predicted"/>
<protein>
    <submittedName>
        <fullName evidence="1">Uncharacterized protein</fullName>
    </submittedName>
</protein>